<protein>
    <recommendedName>
        <fullName evidence="4">TrbM protein</fullName>
    </recommendedName>
</protein>
<gene>
    <name evidence="2" type="ORF">SAMN05421547_13234</name>
</gene>
<dbReference type="AlphaFoldDB" id="A0A1H3TTC6"/>
<feature type="signal peptide" evidence="1">
    <location>
        <begin position="1"/>
        <end position="21"/>
    </location>
</feature>
<dbReference type="GeneID" id="94691393"/>
<dbReference type="EMBL" id="FNPE01000032">
    <property type="protein sequence ID" value="SDZ53218.1"/>
    <property type="molecule type" value="Genomic_DNA"/>
</dbReference>
<dbReference type="RefSeq" id="WP_074923697.1">
    <property type="nucleotide sequence ID" value="NZ_CP141274.1"/>
</dbReference>
<evidence type="ECO:0000313" key="2">
    <source>
        <dbReference type="EMBL" id="SDZ53218.1"/>
    </source>
</evidence>
<evidence type="ECO:0008006" key="4">
    <source>
        <dbReference type="Google" id="ProtNLM"/>
    </source>
</evidence>
<evidence type="ECO:0000313" key="3">
    <source>
        <dbReference type="Proteomes" id="UP000183417"/>
    </source>
</evidence>
<dbReference type="Proteomes" id="UP000183417">
    <property type="component" value="Unassembled WGS sequence"/>
</dbReference>
<evidence type="ECO:0000256" key="1">
    <source>
        <dbReference type="SAM" id="SignalP"/>
    </source>
</evidence>
<proteinExistence type="predicted"/>
<name>A0A1H3TTC6_9BURK</name>
<sequence length="112" mass="11587">MHITGSIAALLLSTLAAPALAANMATCLLDKLPGTQNDVAAQAVFQVCSAEHPGGIQAVPQGDGRGMLGFKSGPECTAKKAGDTRSTAAAQIIGSACIRLYDEPNFFDKFHR</sequence>
<feature type="chain" id="PRO_5010234613" description="TrbM protein" evidence="1">
    <location>
        <begin position="22"/>
        <end position="112"/>
    </location>
</feature>
<reference evidence="2 3" key="1">
    <citation type="submission" date="2016-10" db="EMBL/GenBank/DDBJ databases">
        <authorList>
            <person name="de Groot N.N."/>
        </authorList>
    </citation>
    <scope>NUCLEOTIDE SEQUENCE [LARGE SCALE GENOMIC DNA]</scope>
    <source>
        <strain evidence="2 3">LMG 24775</strain>
    </source>
</reference>
<keyword evidence="1" id="KW-0732">Signal</keyword>
<organism evidence="2 3">
    <name type="scientific">Delftia lacustris</name>
    <dbReference type="NCBI Taxonomy" id="558537"/>
    <lineage>
        <taxon>Bacteria</taxon>
        <taxon>Pseudomonadati</taxon>
        <taxon>Pseudomonadota</taxon>
        <taxon>Betaproteobacteria</taxon>
        <taxon>Burkholderiales</taxon>
        <taxon>Comamonadaceae</taxon>
        <taxon>Delftia</taxon>
    </lineage>
</organism>
<accession>A0A1H3TTC6</accession>